<gene>
    <name evidence="4" type="ORF">IAB76_01655</name>
</gene>
<dbReference type="Pfam" id="PF20434">
    <property type="entry name" value="BD-FAE"/>
    <property type="match status" value="1"/>
</dbReference>
<dbReference type="InterPro" id="IPR049492">
    <property type="entry name" value="BD-FAE-like_dom"/>
</dbReference>
<feature type="domain" description="BD-FAE-like" evidence="3">
    <location>
        <begin position="45"/>
        <end position="194"/>
    </location>
</feature>
<dbReference type="Proteomes" id="UP000823769">
    <property type="component" value="Unassembled WGS sequence"/>
</dbReference>
<keyword evidence="1 4" id="KW-0378">Hydrolase</keyword>
<dbReference type="EMBL" id="JADILW010000026">
    <property type="protein sequence ID" value="MBO8479808.1"/>
    <property type="molecule type" value="Genomic_DNA"/>
</dbReference>
<dbReference type="GO" id="GO:0016787">
    <property type="term" value="F:hydrolase activity"/>
    <property type="evidence" value="ECO:0007669"/>
    <property type="project" value="UniProtKB-KW"/>
</dbReference>
<feature type="chain" id="PRO_5038956214" evidence="2">
    <location>
        <begin position="22"/>
        <end position="320"/>
    </location>
</feature>
<reference evidence="4" key="2">
    <citation type="journal article" date="2021" name="PeerJ">
        <title>Extensive microbial diversity within the chicken gut microbiome revealed by metagenomics and culture.</title>
        <authorList>
            <person name="Gilroy R."/>
            <person name="Ravi A."/>
            <person name="Getino M."/>
            <person name="Pursley I."/>
            <person name="Horton D.L."/>
            <person name="Alikhan N.F."/>
            <person name="Baker D."/>
            <person name="Gharbi K."/>
            <person name="Hall N."/>
            <person name="Watson M."/>
            <person name="Adriaenssens E.M."/>
            <person name="Foster-Nyarko E."/>
            <person name="Jarju S."/>
            <person name="Secka A."/>
            <person name="Antonio M."/>
            <person name="Oren A."/>
            <person name="Chaudhuri R.R."/>
            <person name="La Ragione R."/>
            <person name="Hildebrand F."/>
            <person name="Pallen M.J."/>
        </authorList>
    </citation>
    <scope>NUCLEOTIDE SEQUENCE</scope>
    <source>
        <strain evidence="4">B3-1481</strain>
    </source>
</reference>
<evidence type="ECO:0000313" key="5">
    <source>
        <dbReference type="Proteomes" id="UP000823769"/>
    </source>
</evidence>
<protein>
    <submittedName>
        <fullName evidence="4">Alpha/beta hydrolase</fullName>
    </submittedName>
</protein>
<name>A0A9D9NNQ2_9BACT</name>
<evidence type="ECO:0000256" key="1">
    <source>
        <dbReference type="ARBA" id="ARBA00022801"/>
    </source>
</evidence>
<evidence type="ECO:0000313" key="4">
    <source>
        <dbReference type="EMBL" id="MBO8479808.1"/>
    </source>
</evidence>
<reference evidence="4" key="1">
    <citation type="submission" date="2020-10" db="EMBL/GenBank/DDBJ databases">
        <authorList>
            <person name="Gilroy R."/>
        </authorList>
    </citation>
    <scope>NUCLEOTIDE SEQUENCE</scope>
    <source>
        <strain evidence="4">B3-1481</strain>
    </source>
</reference>
<dbReference type="InterPro" id="IPR029058">
    <property type="entry name" value="AB_hydrolase_fold"/>
</dbReference>
<dbReference type="Gene3D" id="3.40.50.1820">
    <property type="entry name" value="alpha/beta hydrolase"/>
    <property type="match status" value="1"/>
</dbReference>
<feature type="signal peptide" evidence="2">
    <location>
        <begin position="1"/>
        <end position="21"/>
    </location>
</feature>
<comment type="caution">
    <text evidence="4">The sequence shown here is derived from an EMBL/GenBank/DDBJ whole genome shotgun (WGS) entry which is preliminary data.</text>
</comment>
<evidence type="ECO:0000259" key="3">
    <source>
        <dbReference type="Pfam" id="PF20434"/>
    </source>
</evidence>
<dbReference type="PANTHER" id="PTHR48081">
    <property type="entry name" value="AB HYDROLASE SUPERFAMILY PROTEIN C4A8.06C"/>
    <property type="match status" value="1"/>
</dbReference>
<keyword evidence="2" id="KW-0732">Signal</keyword>
<proteinExistence type="predicted"/>
<evidence type="ECO:0000256" key="2">
    <source>
        <dbReference type="SAM" id="SignalP"/>
    </source>
</evidence>
<dbReference type="InterPro" id="IPR050300">
    <property type="entry name" value="GDXG_lipolytic_enzyme"/>
</dbReference>
<organism evidence="4 5">
    <name type="scientific">Candidatus Cryptobacteroides avistercoris</name>
    <dbReference type="NCBI Taxonomy" id="2840758"/>
    <lineage>
        <taxon>Bacteria</taxon>
        <taxon>Pseudomonadati</taxon>
        <taxon>Bacteroidota</taxon>
        <taxon>Bacteroidia</taxon>
        <taxon>Bacteroidales</taxon>
        <taxon>Candidatus Cryptobacteroides</taxon>
    </lineage>
</organism>
<sequence length="320" mass="35193">MRRIIFYLLLAAVLPCTQAYGQTAATEVTKETIAFAEKDGRTLWLDKYETPGSEEARPVVLFAFGGGFYTGDRADKYQIPYFEFLARNGFVVLSTDYRTMLKELDVSKVKTPVDFLDALQGAIDTAVVDFCDAARYAIDHAEEWNIDPSLMVASGSSAGAITALQAEYDICNGRYTTGRLPEDFNFAGVVSFAGAISDKGRLHWDAAPCPIMLFHGNADTTVPYRKAHIVGLGGLWGSASIVKSLERIDSPYDFRIVANASHEIAGIPMQDNHHDILSFLTRQVLGGEELAVTVVEAEPGAPTREKRYSILDYLRVNTGR</sequence>
<dbReference type="SUPFAM" id="SSF53474">
    <property type="entry name" value="alpha/beta-Hydrolases"/>
    <property type="match status" value="1"/>
</dbReference>
<accession>A0A9D9NNQ2</accession>
<dbReference type="AlphaFoldDB" id="A0A9D9NNQ2"/>